<feature type="compositionally biased region" description="Basic and acidic residues" evidence="1">
    <location>
        <begin position="38"/>
        <end position="60"/>
    </location>
</feature>
<gene>
    <name evidence="2" type="ORF">SBRY_11253</name>
</gene>
<evidence type="ECO:0000313" key="2">
    <source>
        <dbReference type="EMBL" id="CAG7609492.1"/>
    </source>
</evidence>
<feature type="compositionally biased region" description="Low complexity" evidence="1">
    <location>
        <begin position="183"/>
        <end position="199"/>
    </location>
</feature>
<organism evidence="2 3">
    <name type="scientific">Actinacidiphila bryophytorum</name>
    <dbReference type="NCBI Taxonomy" id="1436133"/>
    <lineage>
        <taxon>Bacteria</taxon>
        <taxon>Bacillati</taxon>
        <taxon>Actinomycetota</taxon>
        <taxon>Actinomycetes</taxon>
        <taxon>Kitasatosporales</taxon>
        <taxon>Streptomycetaceae</taxon>
        <taxon>Actinacidiphila</taxon>
    </lineage>
</organism>
<feature type="compositionally biased region" description="Basic residues" evidence="1">
    <location>
        <begin position="166"/>
        <end position="182"/>
    </location>
</feature>
<evidence type="ECO:0000256" key="1">
    <source>
        <dbReference type="SAM" id="MobiDB-lite"/>
    </source>
</evidence>
<name>A0A9W4GWS8_9ACTN</name>
<proteinExistence type="predicted"/>
<dbReference type="EMBL" id="CAJVAX010000001">
    <property type="protein sequence ID" value="CAG7609492.1"/>
    <property type="molecule type" value="Genomic_DNA"/>
</dbReference>
<accession>A0A9W4GWS8</accession>
<dbReference type="AlphaFoldDB" id="A0A9W4GWS8"/>
<protein>
    <submittedName>
        <fullName evidence="2">Uncharacterized protein</fullName>
    </submittedName>
</protein>
<dbReference type="Proteomes" id="UP001153328">
    <property type="component" value="Unassembled WGS sequence"/>
</dbReference>
<comment type="caution">
    <text evidence="2">The sequence shown here is derived from an EMBL/GenBank/DDBJ whole genome shotgun (WGS) entry which is preliminary data.</text>
</comment>
<sequence>MVRLHADPRRGRRLPRPGGLAAGEPLAEQQRGGARPAEGPELHRSDAVRRREGPDQAGDRGRRRHRVVQGHGTGDGQRQGAGRAVHLPGQHRVQPRGALHRARTQGQDLGDGRPPPGLARLPLPYHAPGRRHRPEQRRGGPRRRGGLAGHPLGRAVHPRDLLAARHQCRGRYGRPRGGRPRGRPAAGDVAQAAAAVEGRAGAGERGRLLTGDRTPG</sequence>
<reference evidence="2" key="1">
    <citation type="submission" date="2021-06" db="EMBL/GenBank/DDBJ databases">
        <authorList>
            <person name="Arsene-Ploetze F."/>
        </authorList>
    </citation>
    <scope>NUCLEOTIDE SEQUENCE</scope>
    <source>
        <strain evidence="2">SBRY1</strain>
    </source>
</reference>
<feature type="compositionally biased region" description="Basic residues" evidence="1">
    <location>
        <begin position="128"/>
        <end position="145"/>
    </location>
</feature>
<keyword evidence="3" id="KW-1185">Reference proteome</keyword>
<evidence type="ECO:0000313" key="3">
    <source>
        <dbReference type="Proteomes" id="UP001153328"/>
    </source>
</evidence>
<feature type="region of interest" description="Disordered" evidence="1">
    <location>
        <begin position="1"/>
        <end position="216"/>
    </location>
</feature>